<name>A0A1X9SGC0_9CAUD</name>
<sequence length="56" mass="6660">MYEVIWWLEEEGFAYSEPATTRTEAIELAQAMYDKGAIKVQVQETIYTIRRKEEDE</sequence>
<protein>
    <submittedName>
        <fullName evidence="1">Uncharacterized protein</fullName>
    </submittedName>
</protein>
<organism evidence="1 2">
    <name type="scientific">Bacillus phage Flapjack</name>
    <dbReference type="NCBI Taxonomy" id="1983465"/>
    <lineage>
        <taxon>Viruses</taxon>
        <taxon>Duplodnaviria</taxon>
        <taxon>Heunggongvirae</taxon>
        <taxon>Uroviricota</taxon>
        <taxon>Caudoviricetes</taxon>
        <taxon>Herelleviridae</taxon>
        <taxon>Bastillevirinae</taxon>
        <taxon>Bequatrovirus</taxon>
        <taxon>Bequatrovirus spock</taxon>
    </lineage>
</organism>
<dbReference type="EMBL" id="KY888882">
    <property type="protein sequence ID" value="ARQ95099.1"/>
    <property type="molecule type" value="Genomic_DNA"/>
</dbReference>
<gene>
    <name evidence="1" type="ORF">FLAPJACK_229</name>
</gene>
<evidence type="ECO:0000313" key="2">
    <source>
        <dbReference type="Proteomes" id="UP000222741"/>
    </source>
</evidence>
<dbReference type="Proteomes" id="UP000222741">
    <property type="component" value="Segment"/>
</dbReference>
<reference evidence="2" key="1">
    <citation type="submission" date="2017-04" db="EMBL/GenBank/DDBJ databases">
        <authorList>
            <person name="Abille Z."/>
            <person name="Afsharjavan R."/>
            <person name="Alms C.E."/>
            <person name="Anil A."/>
            <person name="Azuma E.A."/>
            <person name="Boateng D."/>
            <person name="Bowden K.V."/>
            <person name="Bui Q."/>
            <person name="Callaghan K.D."/>
            <person name="Canova P.N."/>
            <person name="Carter A.-G.V."/>
            <person name="Carty B."/>
            <person name="Choudhary A."/>
            <person name="Chugh K."/>
            <person name="Clark C.B."/>
            <person name="Clark J."/>
            <person name="Cortez R."/>
            <person name="Dalwadi R.M."/>
            <person name="Daou G."/>
            <person name="Das M."/>
            <person name="Dasari S."/>
            <person name="Davis E.H."/>
            <person name="Defreitas N."/>
            <person name="Demirji J."/>
            <person name="Endres C."/>
            <person name="Fakhar S."/>
            <person name="Feeley N."/>
            <person name="Flores D.C."/>
            <person name="Fowler A.R."/>
            <person name="George T."/>
            <person name="Greis H.L."/>
            <person name="Groleau D.L."/>
            <person name="Gulati J.K."/>
            <person name="Guzman W."/>
            <person name="Hallworth A.N."/>
            <person name="Hariri A."/>
            <person name="Haya V.N."/>
            <person name="Hoffman A.K."/>
            <person name="Horne B."/>
            <person name="Howard T."/>
            <person name="Iglesia A.J."/>
            <person name="Ijezie O.D."/>
            <person name="Incognito N.A."/>
            <person name="Inen J.A."/>
            <person name="Jaiswal A."/>
            <person name="Jezek R.A."/>
            <person name="Kawa A.C."/>
            <person name="Khan F."/>
            <person name="Khin A.C."/>
            <person name="Knapo J."/>
            <person name="Kong A.S."/>
            <person name="Le B.Q."/>
            <person name="Le Q.M."/>
            <person name="Le T.-H.M."/>
            <person name="Lee M."/>
            <person name="Lockwood J.L."/>
            <person name="Loto-Rojas G.S."/>
            <person name="Mantzavinos A."/>
            <person name="Martinez D.R."/>
            <person name="Meadows A.R."/>
            <person name="Mehr S."/>
            <person name="Mellon M.N."/>
            <person name="Memon S."/>
            <person name="Miller B."/>
            <person name="Min S."/>
            <person name="Mitchell L.M."/>
            <person name="Mohamed I.R."/>
            <person name="Mohammed F.O."/>
            <person name="More S."/>
            <person name="Muntaha S."/>
            <person name="Nadeem I."/>
            <person name="Ndjeumen-Njinguet A.S."/>
            <person name="Ng P."/>
            <person name="Ngu V.E."/>
            <person name="Nguyen B.N."/>
            <person name="OHern C.T."/>
            <person name="Oboh U.S."/>
            <person name="Pagano C.W."/>
            <person name="Panakal P.R."/>
            <person name="Park D.A."/>
            <person name="Parsana D."/>
            <person name="Patel P."/>
            <person name="Patel V.S."/>
            <person name="Patwardhan V.M."/>
            <person name="Pawar S.D."/>
            <person name="Payne V.R."/>
            <person name="Petricel I.M."/>
            <person name="Phillips C."/>
            <person name="Puglisi K.M."/>
            <person name="Ramaprasad G."/>
            <person name="Raza A.S."/>
            <person name="Rivera-Oven A.G."/>
            <person name="Robins E."/>
            <person name="Roeun D.C."/>
            <person name="Rostovtseva N."/>
            <person name="Sadat M."/>
            <person name="Seas A."/>
            <person name="So E.J."/>
            <person name="Sogbesan C."/>
            <person name="Strumsky L.A."/>
            <person name="Sun J.L."/>
            <person name="Sutherland H.J."/>
            <person name="Tchakounte I."/>
            <person name="Tewell J.R."/>
            <person name="Thapa D.J."/>
            <person name="Tkach Y."/>
            <person name="Tran C.D."/>
            <person name="Tran V."/>
            <person name="Vithayathil T."/>
            <person name="Vivekanandan A."/>
            <person name="Wang S.R."/>
            <person name="White E."/>
            <person name="Yang A.L."/>
            <person name="Ye D.T."/>
            <person name="Yirenkyi M."/>
            <person name="Zarb J.S."/>
            <person name="Zhang S."/>
            <person name="Zhou M.T."/>
            <person name="Cao A."/>
            <person name="Nguyen K.M."/>
            <person name="Patel K."/>
            <person name="Patel P."/>
            <person name="Pennington E."/>
            <person name="Sendze O."/>
            <person name="Zahangir S."/>
            <person name="Correa-Mendez M."/>
            <person name="Fabian M.F."/>
            <person name="Liu S."/>
            <person name="Jethmalani Y."/>
            <person name="Nunn R."/>
            <person name="Prakash A."/>
            <person name="Louise T."/>
            <person name="Russell D.A."/>
            <person name="Hatfull G.F."/>
            <person name="Erill I."/>
            <person name="Caruso S.M."/>
        </authorList>
    </citation>
    <scope>NUCLEOTIDE SEQUENCE [LARGE SCALE GENOMIC DNA]</scope>
</reference>
<accession>A0A1X9SGC0</accession>
<evidence type="ECO:0000313" key="1">
    <source>
        <dbReference type="EMBL" id="ARQ95099.1"/>
    </source>
</evidence>
<proteinExistence type="predicted"/>